<feature type="region of interest" description="Disordered" evidence="1">
    <location>
        <begin position="979"/>
        <end position="1042"/>
    </location>
</feature>
<organism evidence="2 3">
    <name type="scientific">Ilex paraguariensis</name>
    <name type="common">yerba mate</name>
    <dbReference type="NCBI Taxonomy" id="185542"/>
    <lineage>
        <taxon>Eukaryota</taxon>
        <taxon>Viridiplantae</taxon>
        <taxon>Streptophyta</taxon>
        <taxon>Embryophyta</taxon>
        <taxon>Tracheophyta</taxon>
        <taxon>Spermatophyta</taxon>
        <taxon>Magnoliopsida</taxon>
        <taxon>eudicotyledons</taxon>
        <taxon>Gunneridae</taxon>
        <taxon>Pentapetalae</taxon>
        <taxon>asterids</taxon>
        <taxon>campanulids</taxon>
        <taxon>Aquifoliales</taxon>
        <taxon>Aquifoliaceae</taxon>
        <taxon>Ilex</taxon>
    </lineage>
</organism>
<evidence type="ECO:0000256" key="1">
    <source>
        <dbReference type="SAM" id="MobiDB-lite"/>
    </source>
</evidence>
<feature type="compositionally biased region" description="Basic and acidic residues" evidence="1">
    <location>
        <begin position="871"/>
        <end position="887"/>
    </location>
</feature>
<feature type="compositionally biased region" description="Basic and acidic residues" evidence="1">
    <location>
        <begin position="1194"/>
        <end position="1218"/>
    </location>
</feature>
<dbReference type="EMBL" id="CAUOFW020002636">
    <property type="protein sequence ID" value="CAK9155092.1"/>
    <property type="molecule type" value="Genomic_DNA"/>
</dbReference>
<feature type="compositionally biased region" description="Polar residues" evidence="1">
    <location>
        <begin position="55"/>
        <end position="87"/>
    </location>
</feature>
<feature type="region of interest" description="Disordered" evidence="1">
    <location>
        <begin position="47"/>
        <end position="102"/>
    </location>
</feature>
<keyword evidence="3" id="KW-1185">Reference proteome</keyword>
<dbReference type="PANTHER" id="PTHR34536:SF4">
    <property type="entry name" value="BTZ DOMAIN-CONTAINING PROTEIN"/>
    <property type="match status" value="1"/>
</dbReference>
<feature type="compositionally biased region" description="Basic and acidic residues" evidence="1">
    <location>
        <begin position="1078"/>
        <end position="1088"/>
    </location>
</feature>
<feature type="compositionally biased region" description="Polar residues" evidence="1">
    <location>
        <begin position="785"/>
        <end position="802"/>
    </location>
</feature>
<feature type="region of interest" description="Disordered" evidence="1">
    <location>
        <begin position="746"/>
        <end position="887"/>
    </location>
</feature>
<feature type="compositionally biased region" description="Polar residues" evidence="1">
    <location>
        <begin position="848"/>
        <end position="870"/>
    </location>
</feature>
<feature type="compositionally biased region" description="Basic and acidic residues" evidence="1">
    <location>
        <begin position="700"/>
        <end position="715"/>
    </location>
</feature>
<feature type="region of interest" description="Disordered" evidence="1">
    <location>
        <begin position="1318"/>
        <end position="1338"/>
    </location>
</feature>
<accession>A0ABC8SD64</accession>
<evidence type="ECO:0000313" key="3">
    <source>
        <dbReference type="Proteomes" id="UP001642360"/>
    </source>
</evidence>
<feature type="region of interest" description="Disordered" evidence="1">
    <location>
        <begin position="1072"/>
        <end position="1222"/>
    </location>
</feature>
<reference evidence="2 3" key="1">
    <citation type="submission" date="2024-02" db="EMBL/GenBank/DDBJ databases">
        <authorList>
            <person name="Vignale AGUSTIN F."/>
            <person name="Sosa J E."/>
            <person name="Modenutti C."/>
        </authorList>
    </citation>
    <scope>NUCLEOTIDE SEQUENCE [LARGE SCALE GENOMIC DNA]</scope>
</reference>
<sequence>MPVSGNEEPGIITRQSSNSSAGIPIKKRKFPLIGPASPLPQELSTLSVESDKIQNQHSNPSQELSLSNVSDPTNSPTKSVVSKNSFTEVKKETNSPARSDASKSTILEVKQESLTDTNFNYVPNKVNLSRDTVQEPTLTICSSFVDNIESNEKFMQAGKYVSPKAPASTELHLPPNEVSALYIGSALSKQQVERDSKLDLSTVPGNVLLSLGLKEPCIPVLTSQKSEVSHQIHDKLDPSSLGLHLRKENPITQCKSSDDNLNNHSRHGCGSRSNWDLNTTMDAWEGSLGDAAIQGHVYYDVLNATRGGHDKRACIGSTGMAGIGVDTGKQSPGVVEHRSNFPSSSFLPNQQYKSEDSLHLSLGVSFCQPSFTEKQSGSSAKADSGRNFPNANLLGVQVSTVNMDSVGVRAIKSEPLNENAKQDCLGVGGNPMGLDIGTIKQEMVERCNTEAAKLLSISSHKLVEHRSIKSEPVPVGIRATSSMIDNNSSSTRTVPLAPFPTCSELSTSGEIPVQSEHLIHNKVLNSCAPQKACGSGDQTAAETVSFSVGPEHKESNVSGGMINSCRAEDLKGGIPEMSRVEQMDELPLDSCGNGGGSVSDEEKISISADMLEEEDSYDTNYESDGNHAFVTPGDIDDRQCNKEDDEFEDGEVREPLVHSAVEGPSGEVREAENIDVGDCDTKTVDCVGFPGGSNSSVQSHLDENDSKMVDPGKREDHIQDCAGSVCSEIVEKGVDEDGSLHEQLTGEVAASGSDEKRPTIQIKPLGRSGRKETQEGHEKNLSADGATNGSQGTVTMVGQATDESVKGTDMVEKTHSTLPNTEPPLNDSDAAKDANSGGNRSRIINLPRASNLTSPYQTRSIAGRFLTSQTGRERYSEFDGDKLHPRGNRDEFYADGPHKFVRNRSQDLSFRNYRRNFIRGRGRGSSRLDNLCSEWRSDHNFPPGIYNRQADYRFPRHKRASVVADAELECNGYDIVPDGAVVGSGRGGRKSSNDELPSVRHLSSRRLSPGGRDGPAPRSIHRVGRIPRNMSPSRCTGEDGSDLVGLGHEEKYMRCLPNDFIDPVFTRRQPPYEGLDDQFARGNRDFSVQRRGLPRFRSKSPVRSRPRSPGPWSSPRRRSPDGFTGPPELTQRRSPAIYRIERMRSPNRACFPEQIVGRRRGSPPYVTRSSNLMRDMDSERDHGNLRSVIPNRRSPPDRGLPRSSRRFDSLDPRERVDNDDYFGGPIRTGRFHEFGADGSVDERKKLCERRGLVRSFRPPYNGDDGENFHFQVDDGSRPRRFCPEPDPDFVDRNSLRVREFDRPFKNRPTIASRRMRGMEEQEGNYRHGGQGWNDDGFDDMTEVKRRRF</sequence>
<gene>
    <name evidence="2" type="ORF">ILEXP_LOCUS23486</name>
</gene>
<evidence type="ECO:0000313" key="2">
    <source>
        <dbReference type="EMBL" id="CAK9155092.1"/>
    </source>
</evidence>
<name>A0ABC8SD64_9AQUA</name>
<dbReference type="PANTHER" id="PTHR34536">
    <property type="entry name" value="DENTIN SIALOPHOSPHOPROTEIN-LIKE PROTEIN"/>
    <property type="match status" value="1"/>
</dbReference>
<feature type="region of interest" description="Disordered" evidence="1">
    <location>
        <begin position="1"/>
        <end position="23"/>
    </location>
</feature>
<dbReference type="Proteomes" id="UP001642360">
    <property type="component" value="Unassembled WGS sequence"/>
</dbReference>
<proteinExistence type="predicted"/>
<protein>
    <submittedName>
        <fullName evidence="2">Uncharacterized protein</fullName>
    </submittedName>
</protein>
<feature type="compositionally biased region" description="Basic and acidic residues" evidence="1">
    <location>
        <begin position="803"/>
        <end position="815"/>
    </location>
</feature>
<feature type="compositionally biased region" description="Basic residues" evidence="1">
    <location>
        <begin position="1092"/>
        <end position="1106"/>
    </location>
</feature>
<feature type="compositionally biased region" description="Basic and acidic residues" evidence="1">
    <location>
        <begin position="1174"/>
        <end position="1184"/>
    </location>
</feature>
<feature type="region of interest" description="Disordered" evidence="1">
    <location>
        <begin position="613"/>
        <end position="671"/>
    </location>
</feature>
<feature type="compositionally biased region" description="Basic and acidic residues" evidence="1">
    <location>
        <begin position="769"/>
        <end position="781"/>
    </location>
</feature>
<comment type="caution">
    <text evidence="2">The sequence shown here is derived from an EMBL/GenBank/DDBJ whole genome shotgun (WGS) entry which is preliminary data.</text>
</comment>
<feature type="region of interest" description="Disordered" evidence="1">
    <location>
        <begin position="690"/>
        <end position="715"/>
    </location>
</feature>